<dbReference type="SUPFAM" id="SSF53067">
    <property type="entry name" value="Actin-like ATPase domain"/>
    <property type="match status" value="2"/>
</dbReference>
<evidence type="ECO:0000313" key="4">
    <source>
        <dbReference type="Proteomes" id="UP000515909"/>
    </source>
</evidence>
<gene>
    <name evidence="3" type="ORF">HCR03_14445</name>
</gene>
<proteinExistence type="predicted"/>
<feature type="domain" description="Actin homologue MreB-like C-terminal" evidence="2">
    <location>
        <begin position="155"/>
        <end position="269"/>
    </location>
</feature>
<dbReference type="Pfam" id="PF17989">
    <property type="entry name" value="ALP_N"/>
    <property type="match status" value="1"/>
</dbReference>
<evidence type="ECO:0000259" key="1">
    <source>
        <dbReference type="Pfam" id="PF17989"/>
    </source>
</evidence>
<dbReference type="EMBL" id="CP060286">
    <property type="protein sequence ID" value="QNK39898.1"/>
    <property type="molecule type" value="Genomic_DNA"/>
</dbReference>
<reference evidence="3 4" key="1">
    <citation type="submission" date="2020-08" db="EMBL/GenBank/DDBJ databases">
        <title>The isolate Caproiciproducens sp. 7D4C2 produces n-caproate at mildly acidic conditions from hexoses: genome and rBOX comparison with related strains and chain-elongating bacteria.</title>
        <authorList>
            <person name="Esquivel-Elizondo S."/>
            <person name="Bagci C."/>
            <person name="Temovska M."/>
            <person name="Jeon B.S."/>
            <person name="Bessarab I."/>
            <person name="Williams R.B.H."/>
            <person name="Huson D.H."/>
            <person name="Angenent L.T."/>
        </authorList>
    </citation>
    <scope>NUCLEOTIDE SEQUENCE [LARGE SCALE GENOMIC DNA]</scope>
    <source>
        <strain evidence="3 4">7D4C2</strain>
    </source>
</reference>
<dbReference type="CDD" id="cd10227">
    <property type="entry name" value="ASKHA_NBD_ParM-like"/>
    <property type="match status" value="1"/>
</dbReference>
<protein>
    <submittedName>
        <fullName evidence="3">ParM/StbA family protein</fullName>
    </submittedName>
</protein>
<organism evidence="3 4">
    <name type="scientific">Caproicibacter fermentans</name>
    <dbReference type="NCBI Taxonomy" id="2576756"/>
    <lineage>
        <taxon>Bacteria</taxon>
        <taxon>Bacillati</taxon>
        <taxon>Bacillota</taxon>
        <taxon>Clostridia</taxon>
        <taxon>Eubacteriales</taxon>
        <taxon>Acutalibacteraceae</taxon>
        <taxon>Caproicibacter</taxon>
    </lineage>
</organism>
<dbReference type="RefSeq" id="WP_187034947.1">
    <property type="nucleotide sequence ID" value="NZ_CP060286.1"/>
</dbReference>
<dbReference type="Pfam" id="PF21522">
    <property type="entry name" value="MreB-like_C"/>
    <property type="match status" value="1"/>
</dbReference>
<evidence type="ECO:0000313" key="3">
    <source>
        <dbReference type="EMBL" id="QNK39898.1"/>
    </source>
</evidence>
<dbReference type="InterPro" id="IPR040607">
    <property type="entry name" value="ALP_N"/>
</dbReference>
<dbReference type="Proteomes" id="UP000515909">
    <property type="component" value="Chromosome"/>
</dbReference>
<sequence>MIKLGVDNGNYNTKSSEGMLYASGYAVSDKEFITPEMQLFYEGKYYAVGERRLRFQQDKTKEPDTFILTLPAIAEAMKRTGAVNAEIILGVGLPIDSYGTQKDAFRRYFLHDNLSFMFEGTTYRCRIADCKVFAQGHAALCRYYQQLKEYRSITLVDIGGYTVDVLTVHNFRLDRSSCASLRMGTITLYSRIQDALQKNDILLSDELITDAIRGQIQHADRGRIDTVVKQSVAVYCKELFNALRERGLDLKLPTVFAGGGAELLESRLRGEGINTVAVLNRFANADGYRLLMG</sequence>
<dbReference type="InterPro" id="IPR049067">
    <property type="entry name" value="MreB-like_C"/>
</dbReference>
<dbReference type="AlphaFoldDB" id="A0A7G8T8F7"/>
<dbReference type="InterPro" id="IPR043129">
    <property type="entry name" value="ATPase_NBD"/>
</dbReference>
<accession>A0A7G8T8F7</accession>
<name>A0A7G8T8F7_9FIRM</name>
<feature type="domain" description="Actin-like protein N-terminal" evidence="1">
    <location>
        <begin position="5"/>
        <end position="136"/>
    </location>
</feature>
<dbReference type="KEGG" id="cfem:HCR03_14445"/>
<dbReference type="Gene3D" id="3.30.420.40">
    <property type="match status" value="2"/>
</dbReference>
<evidence type="ECO:0000259" key="2">
    <source>
        <dbReference type="Pfam" id="PF21522"/>
    </source>
</evidence>